<protein>
    <submittedName>
        <fullName evidence="2">Enediyne biosynthetic pathway protein</fullName>
    </submittedName>
</protein>
<feature type="region of interest" description="Disordered" evidence="1">
    <location>
        <begin position="28"/>
        <end position="71"/>
    </location>
</feature>
<evidence type="ECO:0000256" key="1">
    <source>
        <dbReference type="SAM" id="MobiDB-lite"/>
    </source>
</evidence>
<sequence length="71" mass="8125">MRFPKRGGNWNNGTNAGVFYSNFNNARSNSDTNIGFRSAQPLRRPVRRSLKGERPRRNDLRSSCPSRKGKD</sequence>
<dbReference type="Gene3D" id="3.90.1580.10">
    <property type="entry name" value="paralog of FGE (formylglycine-generating enzyme)"/>
    <property type="match status" value="1"/>
</dbReference>
<reference evidence="2" key="1">
    <citation type="submission" date="2024-03" db="EMBL/GenBank/DDBJ databases">
        <title>Diverse circular DNA viruses in blood, oral, and fecal samples of captive lemurs.</title>
        <authorList>
            <person name="Paietta E.N."/>
            <person name="Kraberger S."/>
            <person name="Lund M.C."/>
            <person name="Custer J.M."/>
            <person name="Vargas K.M."/>
            <person name="Ehmke E.E."/>
            <person name="Yoder A.D."/>
            <person name="Varsani A."/>
        </authorList>
    </citation>
    <scope>NUCLEOTIDE SEQUENCE</scope>
    <source>
        <strain evidence="2">Duke_22FF_208</strain>
    </source>
</reference>
<evidence type="ECO:0000313" key="2">
    <source>
        <dbReference type="EMBL" id="XCD04247.1"/>
    </source>
</evidence>
<dbReference type="EMBL" id="PP511443">
    <property type="protein sequence ID" value="XCD04247.1"/>
    <property type="molecule type" value="Genomic_DNA"/>
</dbReference>
<proteinExistence type="predicted"/>
<accession>A0AAU8AY64</accession>
<dbReference type="InterPro" id="IPR042095">
    <property type="entry name" value="SUMF_sf"/>
</dbReference>
<name>A0AAU8AY64_9CAUD</name>
<feature type="compositionally biased region" description="Basic and acidic residues" evidence="1">
    <location>
        <begin position="50"/>
        <end position="60"/>
    </location>
</feature>
<organism evidence="2">
    <name type="scientific">Dulem virus 37</name>
    <dbReference type="NCBI Taxonomy" id="3145755"/>
    <lineage>
        <taxon>Viruses</taxon>
        <taxon>Duplodnaviria</taxon>
        <taxon>Heunggongvirae</taxon>
        <taxon>Uroviricota</taxon>
        <taxon>Caudoviricetes</taxon>
    </lineage>
</organism>